<feature type="transmembrane region" description="Helical" evidence="2">
    <location>
        <begin position="45"/>
        <end position="63"/>
    </location>
</feature>
<name>A0ABY4R3I3_9ACTN</name>
<evidence type="ECO:0000256" key="1">
    <source>
        <dbReference type="SAM" id="MobiDB-lite"/>
    </source>
</evidence>
<keyword evidence="2" id="KW-0472">Membrane</keyword>
<accession>A0ABY4R3I3</accession>
<dbReference type="Proteomes" id="UP001056336">
    <property type="component" value="Chromosome"/>
</dbReference>
<evidence type="ECO:0000313" key="4">
    <source>
        <dbReference type="Proteomes" id="UP001056336"/>
    </source>
</evidence>
<keyword evidence="4" id="KW-1185">Reference proteome</keyword>
<feature type="compositionally biased region" description="Basic and acidic residues" evidence="1">
    <location>
        <begin position="106"/>
        <end position="128"/>
    </location>
</feature>
<evidence type="ECO:0000256" key="2">
    <source>
        <dbReference type="SAM" id="Phobius"/>
    </source>
</evidence>
<feature type="compositionally biased region" description="Polar residues" evidence="1">
    <location>
        <begin position="87"/>
        <end position="105"/>
    </location>
</feature>
<dbReference type="RefSeq" id="WP_249773757.1">
    <property type="nucleotide sequence ID" value="NZ_CP097332.1"/>
</dbReference>
<keyword evidence="2" id="KW-1133">Transmembrane helix</keyword>
<gene>
    <name evidence="3" type="ORF">M6D93_07625</name>
</gene>
<proteinExistence type="predicted"/>
<evidence type="ECO:0000313" key="3">
    <source>
        <dbReference type="EMBL" id="UQX89862.1"/>
    </source>
</evidence>
<feature type="region of interest" description="Disordered" evidence="1">
    <location>
        <begin position="71"/>
        <end position="128"/>
    </location>
</feature>
<keyword evidence="2" id="KW-0812">Transmembrane</keyword>
<organism evidence="3 4">
    <name type="scientific">Jatrophihabitans telluris</name>
    <dbReference type="NCBI Taxonomy" id="2038343"/>
    <lineage>
        <taxon>Bacteria</taxon>
        <taxon>Bacillati</taxon>
        <taxon>Actinomycetota</taxon>
        <taxon>Actinomycetes</taxon>
        <taxon>Jatrophihabitantales</taxon>
        <taxon>Jatrophihabitantaceae</taxon>
        <taxon>Jatrophihabitans</taxon>
    </lineage>
</organism>
<protein>
    <submittedName>
        <fullName evidence="3">AtpZ/AtpI family protein</fullName>
    </submittedName>
</protein>
<reference evidence="3" key="2">
    <citation type="submission" date="2022-05" db="EMBL/GenBank/DDBJ databases">
        <authorList>
            <person name="Kim J.-S."/>
            <person name="Lee K."/>
            <person name="Suh M."/>
            <person name="Eom M."/>
            <person name="Kim J.-S."/>
            <person name="Kim D.-S."/>
            <person name="Ko S.-H."/>
            <person name="Shin Y."/>
            <person name="Lee J.-S."/>
        </authorList>
    </citation>
    <scope>NUCLEOTIDE SEQUENCE</scope>
    <source>
        <strain evidence="3">N237</strain>
    </source>
</reference>
<feature type="transmembrane region" description="Helical" evidence="2">
    <location>
        <begin position="20"/>
        <end position="39"/>
    </location>
</feature>
<sequence length="128" mass="13398">MNQPSKPDASAPGGDPWAAFGYMVAGVAFYGVIGWGLSVWLHADYWIPIGILAGLGLGMYLVFSRYRIGGTEASGSSHGSTHDRINNGKTSTHNSTPSGTSTTDASEPRPDDAAPDVRPDSDDRGETA</sequence>
<reference evidence="3" key="1">
    <citation type="journal article" date="2018" name="Int. J. Syst. Evol. Microbiol.">
        <title>Jatrophihabitans telluris sp. nov., isolated from sediment soil of lava forest wetlands and the emended description of the genus Jatrophihabitans.</title>
        <authorList>
            <person name="Lee K.C."/>
            <person name="Suh M.K."/>
            <person name="Eom M.K."/>
            <person name="Kim K.K."/>
            <person name="Kim J.S."/>
            <person name="Kim D.S."/>
            <person name="Ko S.H."/>
            <person name="Shin Y.K."/>
            <person name="Lee J.S."/>
        </authorList>
    </citation>
    <scope>NUCLEOTIDE SEQUENCE</scope>
    <source>
        <strain evidence="3">N237</strain>
    </source>
</reference>
<dbReference type="EMBL" id="CP097332">
    <property type="protein sequence ID" value="UQX89862.1"/>
    <property type="molecule type" value="Genomic_DNA"/>
</dbReference>